<gene>
    <name evidence="1" type="ORF">APZ42_014056</name>
</gene>
<protein>
    <submittedName>
        <fullName evidence="1">Uncharacterized protein</fullName>
    </submittedName>
</protein>
<dbReference type="AlphaFoldDB" id="A0A162QAN8"/>
<evidence type="ECO:0000313" key="2">
    <source>
        <dbReference type="Proteomes" id="UP000076858"/>
    </source>
</evidence>
<comment type="caution">
    <text evidence="1">The sequence shown here is derived from an EMBL/GenBank/DDBJ whole genome shotgun (WGS) entry which is preliminary data.</text>
</comment>
<evidence type="ECO:0000313" key="1">
    <source>
        <dbReference type="EMBL" id="KZS19519.1"/>
    </source>
</evidence>
<name>A0A162QAN8_9CRUS</name>
<organism evidence="1 2">
    <name type="scientific">Daphnia magna</name>
    <dbReference type="NCBI Taxonomy" id="35525"/>
    <lineage>
        <taxon>Eukaryota</taxon>
        <taxon>Metazoa</taxon>
        <taxon>Ecdysozoa</taxon>
        <taxon>Arthropoda</taxon>
        <taxon>Crustacea</taxon>
        <taxon>Branchiopoda</taxon>
        <taxon>Diplostraca</taxon>
        <taxon>Cladocera</taxon>
        <taxon>Anomopoda</taxon>
        <taxon>Daphniidae</taxon>
        <taxon>Daphnia</taxon>
    </lineage>
</organism>
<dbReference type="EMBL" id="LRGB01000367">
    <property type="protein sequence ID" value="KZS19519.1"/>
    <property type="molecule type" value="Genomic_DNA"/>
</dbReference>
<dbReference type="Proteomes" id="UP000076858">
    <property type="component" value="Unassembled WGS sequence"/>
</dbReference>
<keyword evidence="2" id="KW-1185">Reference proteome</keyword>
<sequence length="114" mass="13460">MRCRFWPILTKVGRRDEGGDDYHTLHRTCIRSLFCRKSKRFPRYYGEWVTRPYPIGNFLNGVRAPSDKTFSAILKLSFKFNIFSIHRAFNYITSRGVGESTDDTVYTFFQTLNT</sequence>
<reference evidence="1 2" key="1">
    <citation type="submission" date="2016-03" db="EMBL/GenBank/DDBJ databases">
        <title>EvidentialGene: Evidence-directed Construction of Genes on Genomes.</title>
        <authorList>
            <person name="Gilbert D.G."/>
            <person name="Choi J.-H."/>
            <person name="Mockaitis K."/>
            <person name="Colbourne J."/>
            <person name="Pfrender M."/>
        </authorList>
    </citation>
    <scope>NUCLEOTIDE SEQUENCE [LARGE SCALE GENOMIC DNA]</scope>
    <source>
        <strain evidence="1 2">Xinb3</strain>
        <tissue evidence="1">Complete organism</tissue>
    </source>
</reference>
<accession>A0A162QAN8</accession>
<proteinExistence type="predicted"/>